<dbReference type="EMBL" id="MIJF01000065">
    <property type="protein sequence ID" value="OEF97595.1"/>
    <property type="molecule type" value="Genomic_DNA"/>
</dbReference>
<accession>A0A1D2YSP8</accession>
<reference evidence="2 3" key="1">
    <citation type="submission" date="2016-09" db="EMBL/GenBank/DDBJ databases">
        <title>Draft genome sequence for the type strain of Vulcanibacillus modesticaldus BR, a strictly anaerobic, moderately thermophilic, and nitrate-reducing bacterium from deep sea-hydrothermal vents of the Mid-Atlantic Ridge.</title>
        <authorList>
            <person name="Abin C.A."/>
            <person name="Hollibaugh J.T."/>
        </authorList>
    </citation>
    <scope>NUCLEOTIDE SEQUENCE [LARGE SCALE GENOMIC DNA]</scope>
    <source>
        <strain evidence="2 3">BR</strain>
    </source>
</reference>
<keyword evidence="1" id="KW-0472">Membrane</keyword>
<evidence type="ECO:0000313" key="2">
    <source>
        <dbReference type="EMBL" id="OEF97595.1"/>
    </source>
</evidence>
<dbReference type="RefSeq" id="WP_069657439.1">
    <property type="nucleotide sequence ID" value="NZ_MIJF01000065.1"/>
</dbReference>
<gene>
    <name evidence="2" type="ORF">BHF71_11140</name>
</gene>
<evidence type="ECO:0000256" key="1">
    <source>
        <dbReference type="SAM" id="Phobius"/>
    </source>
</evidence>
<dbReference type="AlphaFoldDB" id="A0A1D2YSP8"/>
<feature type="transmembrane region" description="Helical" evidence="1">
    <location>
        <begin position="27"/>
        <end position="47"/>
    </location>
</feature>
<protein>
    <submittedName>
        <fullName evidence="2">Uncharacterized protein</fullName>
    </submittedName>
</protein>
<organism evidence="2 3">
    <name type="scientific">Vulcanibacillus modesticaldus</name>
    <dbReference type="NCBI Taxonomy" id="337097"/>
    <lineage>
        <taxon>Bacteria</taxon>
        <taxon>Bacillati</taxon>
        <taxon>Bacillota</taxon>
        <taxon>Bacilli</taxon>
        <taxon>Bacillales</taxon>
        <taxon>Bacillaceae</taxon>
        <taxon>Vulcanibacillus</taxon>
    </lineage>
</organism>
<sequence length="83" mass="9555">MTIILTGLILWIELYDIEMYQSPEPGVFTGTLTVWAFSSALTGYFTLRIRGYKRVDAFIKMFITFFIASLWMIIAAFVALMDL</sequence>
<keyword evidence="1" id="KW-0812">Transmembrane</keyword>
<keyword evidence="3" id="KW-1185">Reference proteome</keyword>
<dbReference type="Proteomes" id="UP000243739">
    <property type="component" value="Unassembled WGS sequence"/>
</dbReference>
<keyword evidence="1" id="KW-1133">Transmembrane helix</keyword>
<name>A0A1D2YSP8_9BACI</name>
<comment type="caution">
    <text evidence="2">The sequence shown here is derived from an EMBL/GenBank/DDBJ whole genome shotgun (WGS) entry which is preliminary data.</text>
</comment>
<proteinExistence type="predicted"/>
<feature type="transmembrane region" description="Helical" evidence="1">
    <location>
        <begin position="59"/>
        <end position="81"/>
    </location>
</feature>
<evidence type="ECO:0000313" key="3">
    <source>
        <dbReference type="Proteomes" id="UP000243739"/>
    </source>
</evidence>